<dbReference type="GO" id="GO:0036087">
    <property type="term" value="C:glutathione synthase complex"/>
    <property type="evidence" value="ECO:0007669"/>
    <property type="project" value="EnsemblFungi"/>
</dbReference>
<dbReference type="Gene3D" id="3.30.1490.80">
    <property type="match status" value="1"/>
</dbReference>
<dbReference type="Gene3D" id="3.30.470.20">
    <property type="entry name" value="ATP-grasp fold, B domain"/>
    <property type="match status" value="1"/>
</dbReference>
<feature type="domain" description="Glutathione synthase substrate-binding" evidence="13">
    <location>
        <begin position="230"/>
        <end position="334"/>
    </location>
</feature>
<feature type="binding site" evidence="12">
    <location>
        <begin position="239"/>
        <end position="241"/>
    </location>
    <ligand>
        <name>substrate</name>
    </ligand>
</feature>
<dbReference type="STRING" id="402676.B6K0F8"/>
<dbReference type="FunFam" id="3.30.1490.50:FF:000002">
    <property type="entry name" value="Glutathione synthetase"/>
    <property type="match status" value="1"/>
</dbReference>
<evidence type="ECO:0000256" key="8">
    <source>
        <dbReference type="ARBA" id="ARBA00022842"/>
    </source>
</evidence>
<dbReference type="InterPro" id="IPR037013">
    <property type="entry name" value="GSH-S_sub-bd_sf"/>
</dbReference>
<dbReference type="SUPFAM" id="SSF52440">
    <property type="entry name" value="PreATP-grasp domain"/>
    <property type="match status" value="1"/>
</dbReference>
<dbReference type="GO" id="GO:0090423">
    <property type="term" value="P:phytochelatin-metal complex formation"/>
    <property type="evidence" value="ECO:0007669"/>
    <property type="project" value="EnsemblFungi"/>
</dbReference>
<evidence type="ECO:0000313" key="16">
    <source>
        <dbReference type="Proteomes" id="UP000001744"/>
    </source>
</evidence>
<feature type="binding site" evidence="10">
    <location>
        <position position="337"/>
    </location>
    <ligand>
        <name>ATP</name>
        <dbReference type="ChEBI" id="CHEBI:30616"/>
    </ligand>
</feature>
<dbReference type="InterPro" id="IPR014042">
    <property type="entry name" value="Glutathione_synthase_a-hlx"/>
</dbReference>
<dbReference type="Pfam" id="PF03199">
    <property type="entry name" value="GSH_synthase"/>
    <property type="match status" value="1"/>
</dbReference>
<dbReference type="HOGENOM" id="CLU_025152_2_1_1"/>
<evidence type="ECO:0000313" key="14">
    <source>
        <dbReference type="EMBL" id="EEB06308.2"/>
    </source>
</evidence>
<keyword evidence="6 9" id="KW-0547">Nucleotide-binding</keyword>
<feature type="binding site" evidence="12">
    <location>
        <begin position="153"/>
        <end position="156"/>
    </location>
    <ligand>
        <name>substrate</name>
    </ligand>
</feature>
<evidence type="ECO:0000256" key="10">
    <source>
        <dbReference type="PIRSR" id="PIRSR001558-1"/>
    </source>
</evidence>
<dbReference type="Pfam" id="PF03917">
    <property type="entry name" value="GSH_synth_ATP"/>
    <property type="match status" value="1"/>
</dbReference>
<dbReference type="GO" id="GO:0043295">
    <property type="term" value="F:glutathione binding"/>
    <property type="evidence" value="ECO:0000318"/>
    <property type="project" value="GO_Central"/>
</dbReference>
<evidence type="ECO:0000256" key="6">
    <source>
        <dbReference type="ARBA" id="ARBA00022741"/>
    </source>
</evidence>
<dbReference type="PANTHER" id="PTHR11130:SF0">
    <property type="entry name" value="GLUTATHIONE SYNTHETASE"/>
    <property type="match status" value="1"/>
</dbReference>
<dbReference type="GO" id="GO:0005524">
    <property type="term" value="F:ATP binding"/>
    <property type="evidence" value="ECO:0007669"/>
    <property type="project" value="UniProtKB-UniRule"/>
</dbReference>
<dbReference type="OrthoDB" id="2020073at2759"/>
<dbReference type="GO" id="GO:0004363">
    <property type="term" value="F:glutathione synthase activity"/>
    <property type="evidence" value="ECO:0000318"/>
    <property type="project" value="GO_Central"/>
</dbReference>
<evidence type="ECO:0000256" key="3">
    <source>
        <dbReference type="ARBA" id="ARBA00022598"/>
    </source>
</evidence>
<feature type="binding site" evidence="11">
    <location>
        <position position="149"/>
    </location>
    <ligand>
        <name>Mg(2+)</name>
        <dbReference type="ChEBI" id="CHEBI:18420"/>
    </ligand>
</feature>
<sequence>MPSMEIEKYSSSEIDDLSYTARNYAVSNGLVFLNNDEKSSEATTLTQIPVTLFPTVIPREAFVEALSVQQAYNKLYAKVSNDHRFLERCLKDMCGQDEFISKLWKVYEESRAHFATLKKPCQQPVSLGIFRSDYLVTDSKEGPSCKQVEFNTISVSFGAASKVVKNMHNYLSDYGLYHDRLTPNHLTINTSTTGIVMGLNKAYCVYKQQAEQLLKEQNNELPDKTAAQVIVLFIVDRNERNIMDQCALEIELNNRFKVPSARIYFDELDKSATLDNKTNKLFVKVKGKVYEVAVAYYRTAYALSEYTSEADWNARLTVEKSLAIKCPSIAFHLAGSKKIQQELAVEGVLENYLSGNELKAIRYTFADMYPLDESEAGLKGRKLALESPEHYVLKPQREGGGNNVYGADIPKFLEKTEKKNWSSYILMRHIDAIPSTNYILKGKKAVKFETVDELGILGTLVYNSKTGEELQNTQVGYICRTKPINVSEGGVATGYASLSSVHLLD</sequence>
<feature type="binding site" evidence="11">
    <location>
        <position position="398"/>
    </location>
    <ligand>
        <name>Mg(2+)</name>
        <dbReference type="ChEBI" id="CHEBI:18420"/>
    </ligand>
</feature>
<evidence type="ECO:0000256" key="9">
    <source>
        <dbReference type="PIRNR" id="PIRNR001558"/>
    </source>
</evidence>
<keyword evidence="3 9" id="KW-0436">Ligase</keyword>
<feature type="binding site" evidence="12">
    <location>
        <begin position="298"/>
        <end position="301"/>
    </location>
    <ligand>
        <name>substrate</name>
    </ligand>
</feature>
<dbReference type="AlphaFoldDB" id="B6K0F8"/>
<feature type="binding site" evidence="10">
    <location>
        <begin position="427"/>
        <end position="430"/>
    </location>
    <ligand>
        <name>ATP</name>
        <dbReference type="ChEBI" id="CHEBI:30616"/>
    </ligand>
</feature>
<feature type="binding site" evidence="10">
    <location>
        <position position="405"/>
    </location>
    <ligand>
        <name>ATP</name>
        <dbReference type="ChEBI" id="CHEBI:30616"/>
    </ligand>
</feature>
<dbReference type="GO" id="GO:0005829">
    <property type="term" value="C:cytosol"/>
    <property type="evidence" value="ECO:0000318"/>
    <property type="project" value="GO_Central"/>
</dbReference>
<feature type="binding site" evidence="12">
    <location>
        <begin position="491"/>
        <end position="492"/>
    </location>
    <ligand>
        <name>substrate</name>
    </ligand>
</feature>
<dbReference type="SUPFAM" id="SSF56059">
    <property type="entry name" value="Glutathione synthetase ATP-binding domain-like"/>
    <property type="match status" value="1"/>
</dbReference>
<dbReference type="EMBL" id="KE651168">
    <property type="protein sequence ID" value="EEB06308.2"/>
    <property type="molecule type" value="Genomic_DNA"/>
</dbReference>
<feature type="binding site" evidence="10">
    <location>
        <position position="488"/>
    </location>
    <ligand>
        <name>ATP</name>
        <dbReference type="ChEBI" id="CHEBI:30616"/>
    </ligand>
</feature>
<keyword evidence="8 9" id="KW-0460">Magnesium</keyword>
<dbReference type="GO" id="GO:0098849">
    <property type="term" value="P:cellular detoxification of cadmium ion"/>
    <property type="evidence" value="ECO:0007669"/>
    <property type="project" value="EnsemblFungi"/>
</dbReference>
<dbReference type="InterPro" id="IPR005615">
    <property type="entry name" value="Glutathione_synthase"/>
</dbReference>
<dbReference type="GO" id="GO:0000287">
    <property type="term" value="F:magnesium ion binding"/>
    <property type="evidence" value="ECO:0007669"/>
    <property type="project" value="UniProtKB-UniRule"/>
</dbReference>
<accession>B6K0F8</accession>
<comment type="similarity">
    <text evidence="2 9">Belongs to the eukaryotic GSH synthase family.</text>
</comment>
<dbReference type="NCBIfam" id="TIGR01986">
    <property type="entry name" value="glut_syn_euk"/>
    <property type="match status" value="1"/>
</dbReference>
<dbReference type="Gene3D" id="3.30.1490.50">
    <property type="match status" value="1"/>
</dbReference>
<dbReference type="InterPro" id="IPR014709">
    <property type="entry name" value="Glutathione_synthase_C_euk"/>
</dbReference>
<keyword evidence="7 9" id="KW-0067">ATP-binding</keyword>
<dbReference type="EC" id="6.3.2.3" evidence="9"/>
<feature type="binding site" evidence="10">
    <location>
        <position position="149"/>
    </location>
    <ligand>
        <name>ATP</name>
        <dbReference type="ChEBI" id="CHEBI:30616"/>
    </ligand>
</feature>
<dbReference type="RefSeq" id="XP_002172601.2">
    <property type="nucleotide sequence ID" value="XM_002172565.2"/>
</dbReference>
<evidence type="ECO:0000256" key="11">
    <source>
        <dbReference type="PIRSR" id="PIRSR001558-2"/>
    </source>
</evidence>
<dbReference type="Gene3D" id="3.40.50.1760">
    <property type="entry name" value="Glutathione synthase, substrate-binding domain superfamily, eukaryotic"/>
    <property type="match status" value="1"/>
</dbReference>
<evidence type="ECO:0000256" key="1">
    <source>
        <dbReference type="ARBA" id="ARBA00004965"/>
    </source>
</evidence>
<feature type="binding site" evidence="10">
    <location>
        <position position="453"/>
    </location>
    <ligand>
        <name>ATP</name>
        <dbReference type="ChEBI" id="CHEBI:30616"/>
    </ligand>
</feature>
<dbReference type="PANTHER" id="PTHR11130">
    <property type="entry name" value="GLUTATHIONE SYNTHETASE"/>
    <property type="match status" value="1"/>
</dbReference>
<evidence type="ECO:0000259" key="13">
    <source>
        <dbReference type="Pfam" id="PF03199"/>
    </source>
</evidence>
<dbReference type="eggNOG" id="KOG0021">
    <property type="taxonomic scope" value="Eukaryota"/>
</dbReference>
<feature type="binding site" evidence="10">
    <location>
        <position position="480"/>
    </location>
    <ligand>
        <name>substrate</name>
    </ligand>
</feature>
<comment type="pathway">
    <text evidence="1 9">Sulfur metabolism; glutathione biosynthesis; glutathione from L-cysteine and L-glutamate: step 2/2.</text>
</comment>
<dbReference type="PIRSF" id="PIRSF001558">
    <property type="entry name" value="GSHase"/>
    <property type="match status" value="1"/>
</dbReference>
<evidence type="ECO:0000256" key="5">
    <source>
        <dbReference type="ARBA" id="ARBA00022723"/>
    </source>
</evidence>
<feature type="binding site" evidence="10">
    <location>
        <position position="245"/>
    </location>
    <ligand>
        <name>substrate</name>
    </ligand>
</feature>
<evidence type="ECO:0000313" key="15">
    <source>
        <dbReference type="JaponicusDB" id="SJAG_01351"/>
    </source>
</evidence>
<dbReference type="InterPro" id="IPR014049">
    <property type="entry name" value="Glutathione_synthase_N_euk"/>
</dbReference>
<name>B6K0F8_SCHJY</name>
<dbReference type="InterPro" id="IPR016185">
    <property type="entry name" value="PreATP-grasp_dom_sf"/>
</dbReference>
<reference evidence="14 16" key="1">
    <citation type="journal article" date="2011" name="Science">
        <title>Comparative functional genomics of the fission yeasts.</title>
        <authorList>
            <person name="Rhind N."/>
            <person name="Chen Z."/>
            <person name="Yassour M."/>
            <person name="Thompson D.A."/>
            <person name="Haas B.J."/>
            <person name="Habib N."/>
            <person name="Wapinski I."/>
            <person name="Roy S."/>
            <person name="Lin M.F."/>
            <person name="Heiman D.I."/>
            <person name="Young S.K."/>
            <person name="Furuya K."/>
            <person name="Guo Y."/>
            <person name="Pidoux A."/>
            <person name="Chen H.M."/>
            <person name="Robbertse B."/>
            <person name="Goldberg J.M."/>
            <person name="Aoki K."/>
            <person name="Bayne E.H."/>
            <person name="Berlin A.M."/>
            <person name="Desjardins C.A."/>
            <person name="Dobbs E."/>
            <person name="Dukaj L."/>
            <person name="Fan L."/>
            <person name="FitzGerald M.G."/>
            <person name="French C."/>
            <person name="Gujja S."/>
            <person name="Hansen K."/>
            <person name="Keifenheim D."/>
            <person name="Levin J.Z."/>
            <person name="Mosher R.A."/>
            <person name="Mueller C.A."/>
            <person name="Pfiffner J."/>
            <person name="Priest M."/>
            <person name="Russ C."/>
            <person name="Smialowska A."/>
            <person name="Swoboda P."/>
            <person name="Sykes S.M."/>
            <person name="Vaughn M."/>
            <person name="Vengrova S."/>
            <person name="Yoder R."/>
            <person name="Zeng Q."/>
            <person name="Allshire R."/>
            <person name="Baulcombe D."/>
            <person name="Birren B.W."/>
            <person name="Brown W."/>
            <person name="Ekwall K."/>
            <person name="Kellis M."/>
            <person name="Leatherwood J."/>
            <person name="Levin H."/>
            <person name="Margalit H."/>
            <person name="Martienssen R."/>
            <person name="Nieduszynski C.A."/>
            <person name="Spatafora J.W."/>
            <person name="Friedman N."/>
            <person name="Dalgaard J.Z."/>
            <person name="Baumann P."/>
            <person name="Niki H."/>
            <person name="Regev A."/>
            <person name="Nusbaum C."/>
        </authorList>
    </citation>
    <scope>NUCLEOTIDE SEQUENCE [LARGE SCALE GENOMIC DNA]</scope>
    <source>
        <strain evidence="16">yFS275 / FY16936</strain>
    </source>
</reference>
<dbReference type="Gene3D" id="1.10.1080.10">
    <property type="entry name" value="Glutathione Synthetase, Chain A, domain 3"/>
    <property type="match status" value="1"/>
</dbReference>
<gene>
    <name evidence="15" type="primary">gsa1</name>
    <name evidence="14" type="ORF">SJAG_01351</name>
</gene>
<evidence type="ECO:0000256" key="7">
    <source>
        <dbReference type="ARBA" id="ARBA00022840"/>
    </source>
</evidence>
<proteinExistence type="inferred from homology"/>
<keyword evidence="4 9" id="KW-0317">Glutathione biosynthesis</keyword>
<keyword evidence="16" id="KW-1185">Reference proteome</keyword>
<dbReference type="Proteomes" id="UP000001744">
    <property type="component" value="Unassembled WGS sequence"/>
</dbReference>
<evidence type="ECO:0000256" key="4">
    <source>
        <dbReference type="ARBA" id="ARBA00022684"/>
    </source>
</evidence>
<protein>
    <recommendedName>
        <fullName evidence="9">Glutathione synthetase</fullName>
        <shortName evidence="9">GSH-S</shortName>
        <ecNumber evidence="9">6.3.2.3</ecNumber>
    </recommendedName>
</protein>
<dbReference type="OMA" id="NGLVMYP"/>
<feature type="binding site" evidence="10">
    <location>
        <begin position="394"/>
        <end position="403"/>
    </location>
    <ligand>
        <name>ATP</name>
        <dbReference type="ChEBI" id="CHEBI:30616"/>
    </ligand>
</feature>
<comment type="cofactor">
    <cofactor evidence="9 11">
        <name>Mg(2+)</name>
        <dbReference type="ChEBI" id="CHEBI:18420"/>
    </cofactor>
    <text evidence="9 11">Binds 1 Mg(2+) ion per subunit.</text>
</comment>
<dbReference type="VEuPathDB" id="FungiDB:SJAG_01351"/>
<feature type="binding site" evidence="10">
    <location>
        <position position="482"/>
    </location>
    <ligand>
        <name>ATP</name>
        <dbReference type="ChEBI" id="CHEBI:30616"/>
    </ligand>
</feature>
<comment type="catalytic activity">
    <reaction evidence="9">
        <text>gamma-L-glutamyl-L-cysteine + glycine + ATP = glutathione + ADP + phosphate + H(+)</text>
        <dbReference type="Rhea" id="RHEA:13557"/>
        <dbReference type="ChEBI" id="CHEBI:15378"/>
        <dbReference type="ChEBI" id="CHEBI:30616"/>
        <dbReference type="ChEBI" id="CHEBI:43474"/>
        <dbReference type="ChEBI" id="CHEBI:57305"/>
        <dbReference type="ChEBI" id="CHEBI:57925"/>
        <dbReference type="ChEBI" id="CHEBI:58173"/>
        <dbReference type="ChEBI" id="CHEBI:456216"/>
        <dbReference type="EC" id="6.3.2.3"/>
    </reaction>
</comment>
<evidence type="ECO:0000256" key="2">
    <source>
        <dbReference type="ARBA" id="ARBA00010385"/>
    </source>
</evidence>
<evidence type="ECO:0000256" key="12">
    <source>
        <dbReference type="PIRSR" id="PIRSR001558-3"/>
    </source>
</evidence>
<dbReference type="InterPro" id="IPR004887">
    <property type="entry name" value="GSH_synth_subst-bd"/>
</dbReference>
<dbReference type="GO" id="GO:0046938">
    <property type="term" value="P:phytochelatin biosynthetic process"/>
    <property type="evidence" value="ECO:0007669"/>
    <property type="project" value="EnsemblFungi"/>
</dbReference>
<organism evidence="14 16">
    <name type="scientific">Schizosaccharomyces japonicus (strain yFS275 / FY16936)</name>
    <name type="common">Fission yeast</name>
    <dbReference type="NCBI Taxonomy" id="402676"/>
    <lineage>
        <taxon>Eukaryota</taxon>
        <taxon>Fungi</taxon>
        <taxon>Dikarya</taxon>
        <taxon>Ascomycota</taxon>
        <taxon>Taphrinomycotina</taxon>
        <taxon>Schizosaccharomycetes</taxon>
        <taxon>Schizosaccharomycetales</taxon>
        <taxon>Schizosaccharomycetaceae</taxon>
        <taxon>Schizosaccharomyces</taxon>
    </lineage>
</organism>
<feature type="binding site" evidence="10">
    <location>
        <position position="131"/>
    </location>
    <ligand>
        <name>substrate</name>
    </ligand>
</feature>
<dbReference type="GeneID" id="7048100"/>
<feature type="binding site" evidence="11">
    <location>
        <position position="151"/>
    </location>
    <ligand>
        <name>Mg(2+)</name>
        <dbReference type="ChEBI" id="CHEBI:18420"/>
    </ligand>
</feature>
<dbReference type="UniPathway" id="UPA00142">
    <property type="reaction ID" value="UER00210"/>
</dbReference>
<keyword evidence="5 9" id="KW-0479">Metal-binding</keyword>
<dbReference type="JaponicusDB" id="SJAG_01351">
    <property type="gene designation" value="gsa1"/>
</dbReference>